<evidence type="ECO:0000313" key="3">
    <source>
        <dbReference type="Proteomes" id="UP001642484"/>
    </source>
</evidence>
<gene>
    <name evidence="1" type="ORF">CCMP2556_LOCUS36073</name>
    <name evidence="2" type="ORF">CCMP2556_LOCUS36123</name>
</gene>
<proteinExistence type="predicted"/>
<dbReference type="EMBL" id="CAXAMN010022873">
    <property type="protein sequence ID" value="CAK9073375.1"/>
    <property type="molecule type" value="Genomic_DNA"/>
</dbReference>
<keyword evidence="3" id="KW-1185">Reference proteome</keyword>
<sequence length="884" mass="97225">MILILLPLFWAAESQLPATVTPNRIWPEDAPVDSESLTASTDFVCSRISQQPEEIRRGVEYPVPDLSEKPVGGPGSLPSLFTNFRQEQVGRLLSETQQRCGMARMDPEACSNAWMDYFISLIIPFGLPLIFFVVLLFLWCTCCFVACCRCCRQMICCRERAEPKRTSRTYIIIGLVVWSIASTLIIALCFPVIDASQTLHRAVNLNLCVAHHFAKEILHGSGWFLGMEPALRRLSTVGTAFDADSRSVRRLNEVLRTSVTFSTKHAFLQQRLQHLVETLSQVAGVTAPRRLLDHRCVFCNLALGRGLDGPEAAPPLGFPANGLLNAMLKELSQSSSAAIANIRQNAERDLTGENLTDLAKNLKSANFSFSVFNEAVVKEALAYLWVKNRPHIDTVESIRNFLFTFAAVLAGVGAVIGWVALIRTRVRLRKNMARLPSGRLHLTSWCCGFAHAVMAMAIGSFLLFLSIPVAEACVFVRQDLLTHAGLERYASVFGVVAPPGASSTEVKAAQEAVRLAQACLSQNRTGDMLAAVGLGAESLQFPQTLIDAFYQLDDRKTEPPVGVQFADLLEQFITLAEDFGSTFVLDPQAADNTTGSWGKLTLNPNIENLLLGSGLAASDEVAPDQVTRIRGLNAYAELIAGPGQYRFLHGTAGGGFVIQTDRPSAAELKSLPLEVQNALRYAQNKEKLITSTDSLLCNTLSSTDGTVQARSCSVAEFQLYLVSEAKLIKQAMIETSEEAEAITSSFATDLKSELLPILTSLNGLASRLNCAPMWKRVEEVDSSFCMDIANALSWIAVLSLAQSLAGLVGLVVQYKVWRRLKDNKTLTEELRRYEKKLKQHQRQLAELEKREAAAKDDEWAVSAARLDLHIDEEDALNINTQSLR</sequence>
<evidence type="ECO:0000313" key="2">
    <source>
        <dbReference type="EMBL" id="CAK9073375.1"/>
    </source>
</evidence>
<protein>
    <submittedName>
        <fullName evidence="2">Uncharacterized protein</fullName>
    </submittedName>
</protein>
<dbReference type="Proteomes" id="UP001642484">
    <property type="component" value="Unassembled WGS sequence"/>
</dbReference>
<accession>A0ABP0PBF4</accession>
<dbReference type="EMBL" id="CAXAMN010022862">
    <property type="protein sequence ID" value="CAK9073285.1"/>
    <property type="molecule type" value="Genomic_DNA"/>
</dbReference>
<name>A0ABP0PBF4_9DINO</name>
<organism evidence="2 3">
    <name type="scientific">Durusdinium trenchii</name>
    <dbReference type="NCBI Taxonomy" id="1381693"/>
    <lineage>
        <taxon>Eukaryota</taxon>
        <taxon>Sar</taxon>
        <taxon>Alveolata</taxon>
        <taxon>Dinophyceae</taxon>
        <taxon>Suessiales</taxon>
        <taxon>Symbiodiniaceae</taxon>
        <taxon>Durusdinium</taxon>
    </lineage>
</organism>
<comment type="caution">
    <text evidence="2">The sequence shown here is derived from an EMBL/GenBank/DDBJ whole genome shotgun (WGS) entry which is preliminary data.</text>
</comment>
<reference evidence="2 3" key="1">
    <citation type="submission" date="2024-02" db="EMBL/GenBank/DDBJ databases">
        <authorList>
            <person name="Chen Y."/>
            <person name="Shah S."/>
            <person name="Dougan E. K."/>
            <person name="Thang M."/>
            <person name="Chan C."/>
        </authorList>
    </citation>
    <scope>NUCLEOTIDE SEQUENCE [LARGE SCALE GENOMIC DNA]</scope>
</reference>
<evidence type="ECO:0000313" key="1">
    <source>
        <dbReference type="EMBL" id="CAK9073285.1"/>
    </source>
</evidence>